<keyword evidence="2" id="KW-1185">Reference proteome</keyword>
<proteinExistence type="predicted"/>
<name>A0ACB8DZG1_DERSI</name>
<gene>
    <name evidence="1" type="ORF">HPB49_010744</name>
</gene>
<sequence>MQIASNRADRPEQTLRSQNNGTTPSRQVSSASLLPSVAPPTVGSFKHSRVPQSHPVSPPHSRRIADLPPAEQEARYSALSQRYGVPAFRPGQSLSEAVCFKCHEKGHLASKCPTKQENVTQQPATASTSLHAAAPALHTSP</sequence>
<comment type="caution">
    <text evidence="1">The sequence shown here is derived from an EMBL/GenBank/DDBJ whole genome shotgun (WGS) entry which is preliminary data.</text>
</comment>
<organism evidence="1 2">
    <name type="scientific">Dermacentor silvarum</name>
    <name type="common">Tick</name>
    <dbReference type="NCBI Taxonomy" id="543639"/>
    <lineage>
        <taxon>Eukaryota</taxon>
        <taxon>Metazoa</taxon>
        <taxon>Ecdysozoa</taxon>
        <taxon>Arthropoda</taxon>
        <taxon>Chelicerata</taxon>
        <taxon>Arachnida</taxon>
        <taxon>Acari</taxon>
        <taxon>Parasitiformes</taxon>
        <taxon>Ixodida</taxon>
        <taxon>Ixodoidea</taxon>
        <taxon>Ixodidae</taxon>
        <taxon>Rhipicephalinae</taxon>
        <taxon>Dermacentor</taxon>
    </lineage>
</organism>
<dbReference type="Proteomes" id="UP000821865">
    <property type="component" value="Chromosome 1"/>
</dbReference>
<dbReference type="EMBL" id="CM023470">
    <property type="protein sequence ID" value="KAH7979731.1"/>
    <property type="molecule type" value="Genomic_DNA"/>
</dbReference>
<accession>A0ACB8DZG1</accession>
<reference evidence="1" key="1">
    <citation type="submission" date="2020-05" db="EMBL/GenBank/DDBJ databases">
        <title>Large-scale comparative analyses of tick genomes elucidate their genetic diversity and vector capacities.</title>
        <authorList>
            <person name="Jia N."/>
            <person name="Wang J."/>
            <person name="Shi W."/>
            <person name="Du L."/>
            <person name="Sun Y."/>
            <person name="Zhan W."/>
            <person name="Jiang J."/>
            <person name="Wang Q."/>
            <person name="Zhang B."/>
            <person name="Ji P."/>
            <person name="Sakyi L.B."/>
            <person name="Cui X."/>
            <person name="Yuan T."/>
            <person name="Jiang B."/>
            <person name="Yang W."/>
            <person name="Lam T.T.-Y."/>
            <person name="Chang Q."/>
            <person name="Ding S."/>
            <person name="Wang X."/>
            <person name="Zhu J."/>
            <person name="Ruan X."/>
            <person name="Zhao L."/>
            <person name="Wei J."/>
            <person name="Que T."/>
            <person name="Du C."/>
            <person name="Cheng J."/>
            <person name="Dai P."/>
            <person name="Han X."/>
            <person name="Huang E."/>
            <person name="Gao Y."/>
            <person name="Liu J."/>
            <person name="Shao H."/>
            <person name="Ye R."/>
            <person name="Li L."/>
            <person name="Wei W."/>
            <person name="Wang X."/>
            <person name="Wang C."/>
            <person name="Yang T."/>
            <person name="Huo Q."/>
            <person name="Li W."/>
            <person name="Guo W."/>
            <person name="Chen H."/>
            <person name="Zhou L."/>
            <person name="Ni X."/>
            <person name="Tian J."/>
            <person name="Zhou Y."/>
            <person name="Sheng Y."/>
            <person name="Liu T."/>
            <person name="Pan Y."/>
            <person name="Xia L."/>
            <person name="Li J."/>
            <person name="Zhao F."/>
            <person name="Cao W."/>
        </authorList>
    </citation>
    <scope>NUCLEOTIDE SEQUENCE</scope>
    <source>
        <strain evidence="1">Dsil-2018</strain>
    </source>
</reference>
<protein>
    <submittedName>
        <fullName evidence="1">Uncharacterized protein</fullName>
    </submittedName>
</protein>
<evidence type="ECO:0000313" key="2">
    <source>
        <dbReference type="Proteomes" id="UP000821865"/>
    </source>
</evidence>
<evidence type="ECO:0000313" key="1">
    <source>
        <dbReference type="EMBL" id="KAH7979731.1"/>
    </source>
</evidence>